<comment type="similarity">
    <text evidence="2 8">Belongs to the Aux/IAA family.</text>
</comment>
<keyword evidence="6 8" id="KW-0539">Nucleus</keyword>
<evidence type="ECO:0000259" key="10">
    <source>
        <dbReference type="PROSITE" id="PS51745"/>
    </source>
</evidence>
<dbReference type="PROSITE" id="PS51745">
    <property type="entry name" value="PB1"/>
    <property type="match status" value="1"/>
</dbReference>
<feature type="region of interest" description="Disordered" evidence="9">
    <location>
        <begin position="218"/>
        <end position="238"/>
    </location>
</feature>
<dbReference type="OrthoDB" id="778717at2759"/>
<dbReference type="GO" id="GO:0009734">
    <property type="term" value="P:auxin-activated signaling pathway"/>
    <property type="evidence" value="ECO:0007669"/>
    <property type="project" value="UniProtKB-UniRule"/>
</dbReference>
<evidence type="ECO:0000256" key="8">
    <source>
        <dbReference type="RuleBase" id="RU004549"/>
    </source>
</evidence>
<organism evidence="11 12">
    <name type="scientific">Rhodamnia argentea</name>
    <dbReference type="NCBI Taxonomy" id="178133"/>
    <lineage>
        <taxon>Eukaryota</taxon>
        <taxon>Viridiplantae</taxon>
        <taxon>Streptophyta</taxon>
        <taxon>Embryophyta</taxon>
        <taxon>Tracheophyta</taxon>
        <taxon>Spermatophyta</taxon>
        <taxon>Magnoliopsida</taxon>
        <taxon>eudicotyledons</taxon>
        <taxon>Gunneridae</taxon>
        <taxon>Pentapetalae</taxon>
        <taxon>rosids</taxon>
        <taxon>malvids</taxon>
        <taxon>Myrtales</taxon>
        <taxon>Myrtaceae</taxon>
        <taxon>Myrtoideae</taxon>
        <taxon>Myrteae</taxon>
        <taxon>Australasian group</taxon>
        <taxon>Rhodamnia</taxon>
    </lineage>
</organism>
<dbReference type="KEGG" id="rarg:115727103"/>
<reference evidence="12" key="1">
    <citation type="submission" date="2025-08" db="UniProtKB">
        <authorList>
            <consortium name="RefSeq"/>
        </authorList>
    </citation>
    <scope>IDENTIFICATION</scope>
    <source>
        <tissue evidence="12">Leaf</tissue>
    </source>
</reference>
<name>A0A8B8MSS1_9MYRT</name>
<comment type="subcellular location">
    <subcellularLocation>
        <location evidence="1 8">Nucleus</location>
    </subcellularLocation>
</comment>
<keyword evidence="5 8" id="KW-0804">Transcription</keyword>
<dbReference type="InterPro" id="IPR003311">
    <property type="entry name" value="AUX_IAA"/>
</dbReference>
<evidence type="ECO:0000313" key="11">
    <source>
        <dbReference type="Proteomes" id="UP000827889"/>
    </source>
</evidence>
<dbReference type="Gene3D" id="3.10.20.90">
    <property type="entry name" value="Phosphatidylinositol 3-kinase Catalytic Subunit, Chain A, domain 1"/>
    <property type="match status" value="1"/>
</dbReference>
<comment type="function">
    <text evidence="8">Aux/IAA proteins are short-lived transcriptional factors that function as repressors of early auxin response genes at low auxin concentrations.</text>
</comment>
<dbReference type="Pfam" id="PF02309">
    <property type="entry name" value="AUX_IAA"/>
    <property type="match status" value="2"/>
</dbReference>
<dbReference type="GO" id="GO:0006355">
    <property type="term" value="P:regulation of DNA-templated transcription"/>
    <property type="evidence" value="ECO:0007669"/>
    <property type="project" value="InterPro"/>
</dbReference>
<dbReference type="InterPro" id="IPR053793">
    <property type="entry name" value="PB1-like"/>
</dbReference>
<evidence type="ECO:0000256" key="5">
    <source>
        <dbReference type="ARBA" id="ARBA00023163"/>
    </source>
</evidence>
<evidence type="ECO:0000256" key="3">
    <source>
        <dbReference type="ARBA" id="ARBA00022491"/>
    </source>
</evidence>
<evidence type="ECO:0000256" key="2">
    <source>
        <dbReference type="ARBA" id="ARBA00006728"/>
    </source>
</evidence>
<dbReference type="RefSeq" id="XP_030513122.1">
    <property type="nucleotide sequence ID" value="XM_030657262.2"/>
</dbReference>
<keyword evidence="11" id="KW-1185">Reference proteome</keyword>
<evidence type="ECO:0000256" key="6">
    <source>
        <dbReference type="ARBA" id="ARBA00023242"/>
    </source>
</evidence>
<comment type="subunit">
    <text evidence="8">Homodimers and heterodimers.</text>
</comment>
<evidence type="ECO:0000256" key="9">
    <source>
        <dbReference type="SAM" id="MobiDB-lite"/>
    </source>
</evidence>
<keyword evidence="4 8" id="KW-0805">Transcription regulation</keyword>
<dbReference type="GeneID" id="115727103"/>
<evidence type="ECO:0000256" key="4">
    <source>
        <dbReference type="ARBA" id="ARBA00023015"/>
    </source>
</evidence>
<feature type="region of interest" description="Disordered" evidence="9">
    <location>
        <begin position="37"/>
        <end position="70"/>
    </location>
</feature>
<dbReference type="SUPFAM" id="SSF54277">
    <property type="entry name" value="CAD &amp; PB1 domains"/>
    <property type="match status" value="1"/>
</dbReference>
<dbReference type="InterPro" id="IPR033389">
    <property type="entry name" value="AUX/IAA_dom"/>
</dbReference>
<dbReference type="GO" id="GO:0005634">
    <property type="term" value="C:nucleus"/>
    <property type="evidence" value="ECO:0007669"/>
    <property type="project" value="UniProtKB-SubCell"/>
</dbReference>
<dbReference type="PANTHER" id="PTHR31734">
    <property type="entry name" value="AUXIN-RESPONSIVE PROTEIN IAA17"/>
    <property type="match status" value="1"/>
</dbReference>
<feature type="compositionally biased region" description="Basic and acidic residues" evidence="9">
    <location>
        <begin position="37"/>
        <end position="46"/>
    </location>
</feature>
<accession>A0A8B8MSS1</accession>
<keyword evidence="7 8" id="KW-0927">Auxin signaling pathway</keyword>
<dbReference type="Proteomes" id="UP000827889">
    <property type="component" value="Chromosome 4"/>
</dbReference>
<proteinExistence type="inferred from homology"/>
<dbReference type="AlphaFoldDB" id="A0A8B8MSS1"/>
<evidence type="ECO:0000256" key="7">
    <source>
        <dbReference type="ARBA" id="ARBA00023294"/>
    </source>
</evidence>
<evidence type="ECO:0000313" key="12">
    <source>
        <dbReference type="RefSeq" id="XP_030513122.1"/>
    </source>
</evidence>
<feature type="compositionally biased region" description="Polar residues" evidence="9">
    <location>
        <begin position="222"/>
        <end position="238"/>
    </location>
</feature>
<dbReference type="PANTHER" id="PTHR31734:SF44">
    <property type="entry name" value="AUXIN-RESPONSIVE PROTEIN"/>
    <property type="match status" value="1"/>
</dbReference>
<feature type="domain" description="PB1" evidence="10">
    <location>
        <begin position="132"/>
        <end position="215"/>
    </location>
</feature>
<protein>
    <recommendedName>
        <fullName evidence="8">Auxin-responsive protein</fullName>
    </recommendedName>
</protein>
<keyword evidence="3 8" id="KW-0678">Repressor</keyword>
<evidence type="ECO:0000256" key="1">
    <source>
        <dbReference type="ARBA" id="ARBA00004123"/>
    </source>
</evidence>
<sequence length="238" mass="27533">MDLQLGLALPIHHPAIGSEPNDQEGLHKKWVNSKRCHGEAFGERSSRKSQSLAWSGRPNEDDDPSERRSKLSCSMNKFRYREGAEGDDQVVGWPPIKSWRKKFMHGLQRPPRRDLYHNVRPAEKEDGKPGHNTFVKVKMEGVAIVRKIDLRIYQSYNSLKGALIAMFSRYNRDDFKDHASYTLTYQDKEGDWLLAGDLPWLNFVESVRRLEIQRSRDGNQIRAGQNHTMSSSNILRPY</sequence>
<gene>
    <name evidence="12" type="primary">LOC115727103</name>
</gene>